<dbReference type="Proteomes" id="UP000019423">
    <property type="component" value="Chromosome"/>
</dbReference>
<dbReference type="STRING" id="1227739.Hsw_1594"/>
<dbReference type="Pfam" id="PF13349">
    <property type="entry name" value="DUF4097"/>
    <property type="match status" value="1"/>
</dbReference>
<keyword evidence="4" id="KW-1185">Reference proteome</keyword>
<protein>
    <recommendedName>
        <fullName evidence="2">DUF4097 domain-containing protein</fullName>
    </recommendedName>
</protein>
<feature type="chain" id="PRO_5004910017" description="DUF4097 domain-containing protein" evidence="1">
    <location>
        <begin position="20"/>
        <end position="294"/>
    </location>
</feature>
<evidence type="ECO:0000313" key="4">
    <source>
        <dbReference type="Proteomes" id="UP000019423"/>
    </source>
</evidence>
<dbReference type="HOGENOM" id="CLU_1007970_0_0_10"/>
<reference evidence="3 4" key="1">
    <citation type="submission" date="2014-01" db="EMBL/GenBank/DDBJ databases">
        <title>Complete genome sequence of ionizing-radiation resistance bacterium Hymenobacter swuensis DY53.</title>
        <authorList>
            <person name="Jung J.-H."/>
            <person name="Jeong S.-W."/>
            <person name="Joe M.-H."/>
            <person name="Cho y.-j."/>
            <person name="Kim M.-K."/>
            <person name="Lim S.-Y."/>
        </authorList>
    </citation>
    <scope>NUCLEOTIDE SEQUENCE [LARGE SCALE GENOMIC DNA]</scope>
    <source>
        <strain evidence="3 4">DY53</strain>
    </source>
</reference>
<dbReference type="eggNOG" id="COG3595">
    <property type="taxonomic scope" value="Bacteria"/>
</dbReference>
<evidence type="ECO:0000256" key="1">
    <source>
        <dbReference type="SAM" id="SignalP"/>
    </source>
</evidence>
<dbReference type="PATRIC" id="fig|1227739.3.peg.1820"/>
<dbReference type="KEGG" id="hsw:Hsw_1594"/>
<proteinExistence type="predicted"/>
<organism evidence="3 4">
    <name type="scientific">Hymenobacter swuensis DY53</name>
    <dbReference type="NCBI Taxonomy" id="1227739"/>
    <lineage>
        <taxon>Bacteria</taxon>
        <taxon>Pseudomonadati</taxon>
        <taxon>Bacteroidota</taxon>
        <taxon>Cytophagia</taxon>
        <taxon>Cytophagales</taxon>
        <taxon>Hymenobacteraceae</taxon>
        <taxon>Hymenobacter</taxon>
    </lineage>
</organism>
<accession>W8EVE1</accession>
<dbReference type="AlphaFoldDB" id="W8EVE1"/>
<evidence type="ECO:0000313" key="3">
    <source>
        <dbReference type="EMBL" id="AHJ97189.1"/>
    </source>
</evidence>
<dbReference type="RefSeq" id="WP_044001697.1">
    <property type="nucleotide sequence ID" value="NZ_CP007145.1"/>
</dbReference>
<dbReference type="InterPro" id="IPR025164">
    <property type="entry name" value="Toastrack_DUF4097"/>
</dbReference>
<gene>
    <name evidence="3" type="ORF">Hsw_1594</name>
</gene>
<dbReference type="EMBL" id="CP007145">
    <property type="protein sequence ID" value="AHJ97189.1"/>
    <property type="molecule type" value="Genomic_DNA"/>
</dbReference>
<feature type="signal peptide" evidence="1">
    <location>
        <begin position="1"/>
        <end position="19"/>
    </location>
</feature>
<name>W8EVE1_9BACT</name>
<feature type="domain" description="DUF4097" evidence="2">
    <location>
        <begin position="147"/>
        <end position="276"/>
    </location>
</feature>
<evidence type="ECO:0000259" key="2">
    <source>
        <dbReference type="Pfam" id="PF13349"/>
    </source>
</evidence>
<keyword evidence="1" id="KW-0732">Signal</keyword>
<sequence length="294" mass="30639">MKTRLLFLLLLLTTWPAAAQKMPARPAPAKVPAGPAFTITCADQKSASALQKLYCETRDLTLPAPPTGTALTVDARVNGGLTVRGYGGSTVRVRARVTGRAATPESAKALAAAVRITSENNTVRAGRANESLDGWAVDYEVFVPSRTDLVLKAVNGGITLENVEGRLRFDTTNGGLVLTGINGDARGQTVNGSVTIALTGPVWVGPGLDVNTTNGSVNWELPATYAATVLARTTHGKVTARLNTKRKSVMPHNLVATLGKGGAQLKASTVHGSVEVKQPAETVPVVPGDSIDTE</sequence>
<dbReference type="OrthoDB" id="876535at2"/>